<evidence type="ECO:0000259" key="10">
    <source>
        <dbReference type="PROSITE" id="PS50089"/>
    </source>
</evidence>
<evidence type="ECO:0000313" key="12">
    <source>
        <dbReference type="EMBL" id="CDH52568.1"/>
    </source>
</evidence>
<feature type="transmembrane region" description="Helical" evidence="9">
    <location>
        <begin position="152"/>
        <end position="169"/>
    </location>
</feature>
<feature type="domain" description="RING-type" evidence="10">
    <location>
        <begin position="7"/>
        <end position="56"/>
    </location>
</feature>
<accession>A0A068RQY4</accession>
<keyword evidence="4 8" id="KW-0863">Zinc-finger</keyword>
<feature type="transmembrane region" description="Helical" evidence="9">
    <location>
        <begin position="181"/>
        <end position="201"/>
    </location>
</feature>
<evidence type="ECO:0000256" key="4">
    <source>
        <dbReference type="ARBA" id="ARBA00022771"/>
    </source>
</evidence>
<feature type="transmembrane region" description="Helical" evidence="9">
    <location>
        <begin position="268"/>
        <end position="287"/>
    </location>
</feature>
<dbReference type="OrthoDB" id="5817083at2759"/>
<dbReference type="PROSITE" id="PS50089">
    <property type="entry name" value="ZF_RING_2"/>
    <property type="match status" value="1"/>
</dbReference>
<dbReference type="STRING" id="1263082.A0A068RQY4"/>
<name>A0A068RQY4_9FUNG</name>
<dbReference type="Gene3D" id="3.30.40.10">
    <property type="entry name" value="Zinc/RING finger domain, C3HC4 (zinc finger)"/>
    <property type="match status" value="1"/>
</dbReference>
<dbReference type="EMBL" id="CBTN010000014">
    <property type="protein sequence ID" value="CDH52568.1"/>
    <property type="molecule type" value="Genomic_DNA"/>
</dbReference>
<evidence type="ECO:0000256" key="1">
    <source>
        <dbReference type="ARBA" id="ARBA00004141"/>
    </source>
</evidence>
<evidence type="ECO:0000313" key="13">
    <source>
        <dbReference type="Proteomes" id="UP000027586"/>
    </source>
</evidence>
<dbReference type="PANTHER" id="PTHR46283">
    <property type="entry name" value="E3 UBIQUITIN-PROTEIN LIGASE MARCH5"/>
    <property type="match status" value="1"/>
</dbReference>
<evidence type="ECO:0000256" key="2">
    <source>
        <dbReference type="ARBA" id="ARBA00022692"/>
    </source>
</evidence>
<dbReference type="PROSITE" id="PS51292">
    <property type="entry name" value="ZF_RING_CH"/>
    <property type="match status" value="1"/>
</dbReference>
<keyword evidence="3" id="KW-0479">Metal-binding</keyword>
<keyword evidence="5" id="KW-0862">Zinc</keyword>
<dbReference type="VEuPathDB" id="FungiDB:LCOR_04025.1"/>
<gene>
    <name evidence="12" type="ORF">LCOR_04025.1</name>
</gene>
<keyword evidence="6 9" id="KW-1133">Transmembrane helix</keyword>
<feature type="transmembrane region" description="Helical" evidence="9">
    <location>
        <begin position="236"/>
        <end position="256"/>
    </location>
</feature>
<organism evidence="12 13">
    <name type="scientific">Lichtheimia corymbifera JMRC:FSU:9682</name>
    <dbReference type="NCBI Taxonomy" id="1263082"/>
    <lineage>
        <taxon>Eukaryota</taxon>
        <taxon>Fungi</taxon>
        <taxon>Fungi incertae sedis</taxon>
        <taxon>Mucoromycota</taxon>
        <taxon>Mucoromycotina</taxon>
        <taxon>Mucoromycetes</taxon>
        <taxon>Mucorales</taxon>
        <taxon>Lichtheimiaceae</taxon>
        <taxon>Lichtheimia</taxon>
    </lineage>
</organism>
<proteinExistence type="predicted"/>
<dbReference type="InterPro" id="IPR001841">
    <property type="entry name" value="Znf_RING"/>
</dbReference>
<comment type="subcellular location">
    <subcellularLocation>
        <location evidence="1">Membrane</location>
        <topology evidence="1">Multi-pass membrane protein</topology>
    </subcellularLocation>
</comment>
<evidence type="ECO:0000259" key="11">
    <source>
        <dbReference type="PROSITE" id="PS51292"/>
    </source>
</evidence>
<comment type="caution">
    <text evidence="12">The sequence shown here is derived from an EMBL/GenBank/DDBJ whole genome shotgun (WGS) entry which is preliminary data.</text>
</comment>
<keyword evidence="7 9" id="KW-0472">Membrane</keyword>
<dbReference type="GO" id="GO:0016020">
    <property type="term" value="C:membrane"/>
    <property type="evidence" value="ECO:0007669"/>
    <property type="project" value="UniProtKB-SubCell"/>
</dbReference>
<dbReference type="InterPro" id="IPR011016">
    <property type="entry name" value="Znf_RING-CH"/>
</dbReference>
<sequence length="303" mass="34683">MSIDSRCWICYDENDNSDRWVKPCKCSLTSHEQCLLDWIAETQKNSPRTQAACPQCGSTYFVMQTMSTALVVMNRIDRIIQATVPYITFLGIGCSALITSTTFGALSVTAFLGGEQSEQLLGPPAQWTWRTWIGMPLIPAILIACNFRWSDGALPFVTVLLLRALGSPLNQIKLTWPPSPAAILGLFPWVRLFYNAIFGYLEYRMWYQNTNGGRRHESIISTLNNQRHKGLSIINALLWPLISSILGSMLNNFQFIRRYFPEPFHRNTLGGCLYVITKDIASLFYKYERLRQRRSRRVLNHLD</sequence>
<dbReference type="AlphaFoldDB" id="A0A068RQY4"/>
<feature type="transmembrane region" description="Helical" evidence="9">
    <location>
        <begin position="127"/>
        <end position="145"/>
    </location>
</feature>
<feature type="domain" description="RING-CH-type" evidence="11">
    <location>
        <begin position="1"/>
        <end position="63"/>
    </location>
</feature>
<dbReference type="InterPro" id="IPR013083">
    <property type="entry name" value="Znf_RING/FYVE/PHD"/>
</dbReference>
<keyword evidence="2 9" id="KW-0812">Transmembrane</keyword>
<evidence type="ECO:0000256" key="5">
    <source>
        <dbReference type="ARBA" id="ARBA00022833"/>
    </source>
</evidence>
<evidence type="ECO:0000256" key="8">
    <source>
        <dbReference type="PROSITE-ProRule" id="PRU00175"/>
    </source>
</evidence>
<keyword evidence="13" id="KW-1185">Reference proteome</keyword>
<evidence type="ECO:0000256" key="6">
    <source>
        <dbReference type="ARBA" id="ARBA00022989"/>
    </source>
</evidence>
<feature type="transmembrane region" description="Helical" evidence="9">
    <location>
        <begin position="83"/>
        <end position="107"/>
    </location>
</feature>
<dbReference type="SUPFAM" id="SSF57850">
    <property type="entry name" value="RING/U-box"/>
    <property type="match status" value="1"/>
</dbReference>
<evidence type="ECO:0000256" key="9">
    <source>
        <dbReference type="SAM" id="Phobius"/>
    </source>
</evidence>
<evidence type="ECO:0000256" key="3">
    <source>
        <dbReference type="ARBA" id="ARBA00022723"/>
    </source>
</evidence>
<dbReference type="Pfam" id="PF12906">
    <property type="entry name" value="RINGv"/>
    <property type="match status" value="1"/>
</dbReference>
<dbReference type="Proteomes" id="UP000027586">
    <property type="component" value="Unassembled WGS sequence"/>
</dbReference>
<dbReference type="SMART" id="SM00744">
    <property type="entry name" value="RINGv"/>
    <property type="match status" value="1"/>
</dbReference>
<protein>
    <submittedName>
        <fullName evidence="12">Ring finger domain protein</fullName>
    </submittedName>
</protein>
<evidence type="ECO:0000256" key="7">
    <source>
        <dbReference type="ARBA" id="ARBA00023136"/>
    </source>
</evidence>
<reference evidence="12" key="1">
    <citation type="submission" date="2013-08" db="EMBL/GenBank/DDBJ databases">
        <title>Gene expansion shapes genome architecture in the human pathogen Lichtheimia corymbifera: an evolutionary genomics analysis in the ancient terrestrial Mucorales (Mucoromycotina).</title>
        <authorList>
            <person name="Schwartze V.U."/>
            <person name="Winter S."/>
            <person name="Shelest E."/>
            <person name="Marcet-Houben M."/>
            <person name="Horn F."/>
            <person name="Wehner S."/>
            <person name="Hoffmann K."/>
            <person name="Riege K."/>
            <person name="Sammeth M."/>
            <person name="Nowrousian M."/>
            <person name="Valiante V."/>
            <person name="Linde J."/>
            <person name="Jacobsen I.D."/>
            <person name="Marz M."/>
            <person name="Brakhage A.A."/>
            <person name="Gabaldon T."/>
            <person name="Bocker S."/>
            <person name="Voigt K."/>
        </authorList>
    </citation>
    <scope>NUCLEOTIDE SEQUENCE [LARGE SCALE GENOMIC DNA]</scope>
    <source>
        <strain evidence="12">FSU 9682</strain>
    </source>
</reference>
<dbReference type="GO" id="GO:0008270">
    <property type="term" value="F:zinc ion binding"/>
    <property type="evidence" value="ECO:0007669"/>
    <property type="project" value="UniProtKB-KW"/>
</dbReference>